<dbReference type="Proteomes" id="UP000237447">
    <property type="component" value="Unassembled WGS sequence"/>
</dbReference>
<dbReference type="InterPro" id="IPR011067">
    <property type="entry name" value="Plasmid_toxin/cell-grow_inhib"/>
</dbReference>
<dbReference type="EMBL" id="NXEJ01000006">
    <property type="protein sequence ID" value="POO51435.1"/>
    <property type="molecule type" value="Genomic_DNA"/>
</dbReference>
<evidence type="ECO:0000313" key="1">
    <source>
        <dbReference type="EMBL" id="MDX8329799.1"/>
    </source>
</evidence>
<dbReference type="GeneID" id="86880251"/>
<dbReference type="RefSeq" id="WP_103658788.1">
    <property type="nucleotide sequence ID" value="NZ_CP192764.1"/>
</dbReference>
<organism evidence="2 3">
    <name type="scientific">Agrobacterium rosae</name>
    <dbReference type="NCBI Taxonomy" id="1972867"/>
    <lineage>
        <taxon>Bacteria</taxon>
        <taxon>Pseudomonadati</taxon>
        <taxon>Pseudomonadota</taxon>
        <taxon>Alphaproteobacteria</taxon>
        <taxon>Hyphomicrobiales</taxon>
        <taxon>Rhizobiaceae</taxon>
        <taxon>Rhizobium/Agrobacterium group</taxon>
        <taxon>Agrobacterium</taxon>
    </lineage>
</organism>
<dbReference type="Gene3D" id="2.30.30.110">
    <property type="match status" value="1"/>
</dbReference>
<proteinExistence type="predicted"/>
<name>A0AAE5RXV9_9HYPH</name>
<dbReference type="SUPFAM" id="SSF50118">
    <property type="entry name" value="Cell growth inhibitor/plasmid maintenance toxic component"/>
    <property type="match status" value="1"/>
</dbReference>
<keyword evidence="4" id="KW-1185">Reference proteome</keyword>
<evidence type="ECO:0000313" key="4">
    <source>
        <dbReference type="Proteomes" id="UP001277561"/>
    </source>
</evidence>
<reference evidence="1 4" key="2">
    <citation type="journal article" date="2023" name="Phytobiomes J">
        <title>Deciphering the key players within the bacterial microbiota associated with aerial crown gall tumors on rhododendron: Insights into the gallobiome.</title>
        <authorList>
            <person name="Kuzmanovic N."/>
            <person name="Nesme J."/>
            <person name="Wolf J."/>
            <person name="Neumann-Schaal M."/>
            <person name="Petersen J."/>
            <person name="Fernandez-Gnecco G."/>
            <person name="Sproeer C."/>
            <person name="Bunk B."/>
            <person name="Overmann J."/>
            <person name="Sorensen S.J."/>
            <person name="Idczak E."/>
            <person name="Smalla K."/>
        </authorList>
    </citation>
    <scope>NUCLEOTIDE SEQUENCE [LARGE SCALE GENOMIC DNA]</scope>
    <source>
        <strain evidence="4">rho-14.1</strain>
        <strain evidence="1">Rho-14.1</strain>
    </source>
</reference>
<dbReference type="EMBL" id="JAVRAD010000004">
    <property type="protein sequence ID" value="MDX8329799.1"/>
    <property type="molecule type" value="Genomic_DNA"/>
</dbReference>
<protein>
    <submittedName>
        <fullName evidence="1">Type II toxin-antitoxin system PemK/MazF family toxin</fullName>
    </submittedName>
</protein>
<comment type="caution">
    <text evidence="2">The sequence shown here is derived from an EMBL/GenBank/DDBJ whole genome shotgun (WGS) entry which is preliminary data.</text>
</comment>
<evidence type="ECO:0000313" key="2">
    <source>
        <dbReference type="EMBL" id="POO51435.1"/>
    </source>
</evidence>
<dbReference type="Pfam" id="PF02452">
    <property type="entry name" value="PemK_toxin"/>
    <property type="match status" value="1"/>
</dbReference>
<dbReference type="AlphaFoldDB" id="A0AAE5RXV9"/>
<accession>A0AAE5RXV9</accession>
<sequence>MSLPSGIRPSPGQVLMCDFGPDPDNVTPPGLMVGPLAVRPEIYKERQVIVINSSNGLTTVVPLSTVAPRSPLKIHFKITAGSYDFLSHAEDSWVKADLISTVSNQRLDRPYLAGKRQTVSISKSDFREVRKTVLHALAMSQLASLLDALP</sequence>
<gene>
    <name evidence="2" type="ORF">CPJ18_13050</name>
    <name evidence="1" type="ORF">RMS29_11225</name>
</gene>
<dbReference type="GO" id="GO:0003677">
    <property type="term" value="F:DNA binding"/>
    <property type="evidence" value="ECO:0007669"/>
    <property type="project" value="InterPro"/>
</dbReference>
<evidence type="ECO:0000313" key="3">
    <source>
        <dbReference type="Proteomes" id="UP000237447"/>
    </source>
</evidence>
<dbReference type="InterPro" id="IPR003477">
    <property type="entry name" value="PemK-like"/>
</dbReference>
<dbReference type="Proteomes" id="UP001277561">
    <property type="component" value="Unassembled WGS sequence"/>
</dbReference>
<reference evidence="2 3" key="1">
    <citation type="journal article" date="2018" name="Syst. Appl. Microbiol.">
        <title>Agrobacterium rosae sp. nov., isolated from galls on different agricultural crops.</title>
        <authorList>
            <person name="Kuzmanovic N."/>
            <person name="Pulawska J."/>
            <person name="Smalla K."/>
            <person name="Nesme X."/>
        </authorList>
    </citation>
    <scope>NUCLEOTIDE SEQUENCE [LARGE SCALE GENOMIC DNA]</scope>
    <source>
        <strain evidence="2 3">NCPPB 1650</strain>
    </source>
</reference>